<name>A0ABS5BZX3_9BACT</name>
<evidence type="ECO:0000313" key="4">
    <source>
        <dbReference type="Proteomes" id="UP000676565"/>
    </source>
</evidence>
<proteinExistence type="predicted"/>
<evidence type="ECO:0008006" key="5">
    <source>
        <dbReference type="Google" id="ProtNLM"/>
    </source>
</evidence>
<dbReference type="SUPFAM" id="SSF48371">
    <property type="entry name" value="ARM repeat"/>
    <property type="match status" value="1"/>
</dbReference>
<dbReference type="InterPro" id="IPR008930">
    <property type="entry name" value="Terpenoid_cyclase/PrenylTrfase"/>
</dbReference>
<evidence type="ECO:0000256" key="1">
    <source>
        <dbReference type="SAM" id="MobiDB-lite"/>
    </source>
</evidence>
<dbReference type="Gene3D" id="1.25.10.10">
    <property type="entry name" value="Leucine-rich Repeat Variant"/>
    <property type="match status" value="1"/>
</dbReference>
<dbReference type="InterPro" id="IPR016024">
    <property type="entry name" value="ARM-type_fold"/>
</dbReference>
<feature type="signal peptide" evidence="2">
    <location>
        <begin position="1"/>
        <end position="22"/>
    </location>
</feature>
<gene>
    <name evidence="3" type="ORF">J8F10_28885</name>
</gene>
<dbReference type="Proteomes" id="UP000676565">
    <property type="component" value="Unassembled WGS sequence"/>
</dbReference>
<evidence type="ECO:0000313" key="3">
    <source>
        <dbReference type="EMBL" id="MBP3959279.1"/>
    </source>
</evidence>
<protein>
    <recommendedName>
        <fullName evidence="5">Squalene cyclase C-terminal domain-containing protein</fullName>
    </recommendedName>
</protein>
<keyword evidence="2" id="KW-0732">Signal</keyword>
<accession>A0ABS5BZX3</accession>
<feature type="region of interest" description="Disordered" evidence="1">
    <location>
        <begin position="285"/>
        <end position="329"/>
    </location>
</feature>
<dbReference type="InterPro" id="IPR011989">
    <property type="entry name" value="ARM-like"/>
</dbReference>
<feature type="chain" id="PRO_5045683845" description="Squalene cyclase C-terminal domain-containing protein" evidence="2">
    <location>
        <begin position="23"/>
        <end position="638"/>
    </location>
</feature>
<sequence>MFSKFARVAGLCGALLVVSSPAAPGATPKEIDRALKAGTDALKSGYNQKGGAGFGSANLANHGVGPTCLTGLALLEAGTPIDDPAVKTITARVRDAAYTQNQTYQVALCLMYLDRLGDAADVPVIQMLAARLIVGQTAGGGWTYQTCGGVSAETATWLKNNLQPNQLVAGANGKPPKLHPDVEKYGQALVADRTQGGATVGFGDDNSNTQFAIIAIWMSRKHGAPVEDTLDRIEKRFMGSQDPRTGNWSYSGGMPGPAGVGGMPGSPSMYCAGLLGMATGLARREDRRLKSEAPAPKPEAPAKPDKPTDPFYNPPAGKDPPKKPARAAPDARDLVVQLAFAGLGLTMGDQIQKGQGLLTGSGAHGTGDLYFLWSLERVGVVYGMDKIGKIDWYDIGSTAIVRSQGADGTWTVGGSYGTEVNTAFAVLFLCRSNLARDLSNKVQKDPTSTEMKAGTGPAATDLLPNRPTTPVSAAVPVVNLPNPTGDEGVALASKLLKASGSDWAKLLAESRDAKGTVHTRALAVTAAHADGDRKAAAREALAERLCRMAPATLRTMLKASEVELRRAAALACAMKDDKEHIPDLIELITDADDSVVRAAKAGLKSLSGKDFGPASGAPAAQKAAAATAWREWYAKEKK</sequence>
<reference evidence="3 4" key="1">
    <citation type="submission" date="2021-04" db="EMBL/GenBank/DDBJ databases">
        <authorList>
            <person name="Ivanova A."/>
        </authorList>
    </citation>
    <scope>NUCLEOTIDE SEQUENCE [LARGE SCALE GENOMIC DNA]</scope>
    <source>
        <strain evidence="3 4">G18</strain>
    </source>
</reference>
<dbReference type="EMBL" id="JAGKQQ010000001">
    <property type="protein sequence ID" value="MBP3959279.1"/>
    <property type="molecule type" value="Genomic_DNA"/>
</dbReference>
<dbReference type="RefSeq" id="WP_210659891.1">
    <property type="nucleotide sequence ID" value="NZ_JAGKQQ010000001.1"/>
</dbReference>
<dbReference type="SUPFAM" id="SSF48239">
    <property type="entry name" value="Terpenoid cyclases/Protein prenyltransferases"/>
    <property type="match status" value="1"/>
</dbReference>
<organism evidence="3 4">
    <name type="scientific">Gemmata palustris</name>
    <dbReference type="NCBI Taxonomy" id="2822762"/>
    <lineage>
        <taxon>Bacteria</taxon>
        <taxon>Pseudomonadati</taxon>
        <taxon>Planctomycetota</taxon>
        <taxon>Planctomycetia</taxon>
        <taxon>Gemmatales</taxon>
        <taxon>Gemmataceae</taxon>
        <taxon>Gemmata</taxon>
    </lineage>
</organism>
<keyword evidence="4" id="KW-1185">Reference proteome</keyword>
<feature type="region of interest" description="Disordered" evidence="1">
    <location>
        <begin position="441"/>
        <end position="467"/>
    </location>
</feature>
<evidence type="ECO:0000256" key="2">
    <source>
        <dbReference type="SAM" id="SignalP"/>
    </source>
</evidence>
<comment type="caution">
    <text evidence="3">The sequence shown here is derived from an EMBL/GenBank/DDBJ whole genome shotgun (WGS) entry which is preliminary data.</text>
</comment>